<accession>A0A1I5TU18</accession>
<name>A0A1I5TU18_9SPHN</name>
<dbReference type="Proteomes" id="UP000199586">
    <property type="component" value="Unassembled WGS sequence"/>
</dbReference>
<dbReference type="Pfam" id="PF02602">
    <property type="entry name" value="HEM4"/>
    <property type="match status" value="1"/>
</dbReference>
<sequence length="220" mass="22047">MTHRSVAILRPEPGNARTATRVEAAGLAAIRLPLFAVAPLAWTPPETTAYDALLATSANAFRHGGDGLAALRRLPVLAVGAATAAAACAAGFAVEATGDADAASLAARAGSRRLLHLTGRDHHPVGADVLAVYAAEPLPVAPAAVDALAGAVALLHSPRAARRLAALVAPSRRTAIAIAALSPAVAEAAGGGWRRVAAAPHPRDEALVALAVDLSRVQGD</sequence>
<reference evidence="2 3" key="1">
    <citation type="submission" date="2016-10" db="EMBL/GenBank/DDBJ databases">
        <authorList>
            <person name="de Groot N.N."/>
        </authorList>
    </citation>
    <scope>NUCLEOTIDE SEQUENCE [LARGE SCALE GENOMIC DNA]</scope>
    <source>
        <strain evidence="2 3">CGMCC 1.9113</strain>
    </source>
</reference>
<dbReference type="RefSeq" id="WP_093333842.1">
    <property type="nucleotide sequence ID" value="NZ_FOXP01000009.1"/>
</dbReference>
<protein>
    <submittedName>
        <fullName evidence="2">Uroporphyrinogen-III synthase</fullName>
    </submittedName>
</protein>
<dbReference type="OrthoDB" id="7424801at2"/>
<keyword evidence="3" id="KW-1185">Reference proteome</keyword>
<evidence type="ECO:0000259" key="1">
    <source>
        <dbReference type="Pfam" id="PF02602"/>
    </source>
</evidence>
<feature type="domain" description="Tetrapyrrole biosynthesis uroporphyrinogen III synthase" evidence="1">
    <location>
        <begin position="17"/>
        <end position="209"/>
    </location>
</feature>
<dbReference type="STRING" id="634430.SAMN04488241_10946"/>
<evidence type="ECO:0000313" key="2">
    <source>
        <dbReference type="EMBL" id="SFP86391.1"/>
    </source>
</evidence>
<organism evidence="2 3">
    <name type="scientific">Sphingomonas rubra</name>
    <dbReference type="NCBI Taxonomy" id="634430"/>
    <lineage>
        <taxon>Bacteria</taxon>
        <taxon>Pseudomonadati</taxon>
        <taxon>Pseudomonadota</taxon>
        <taxon>Alphaproteobacteria</taxon>
        <taxon>Sphingomonadales</taxon>
        <taxon>Sphingomonadaceae</taxon>
        <taxon>Sphingomonas</taxon>
    </lineage>
</organism>
<gene>
    <name evidence="2" type="ORF">SAMN04488241_10946</name>
</gene>
<dbReference type="GO" id="GO:0033014">
    <property type="term" value="P:tetrapyrrole biosynthetic process"/>
    <property type="evidence" value="ECO:0007669"/>
    <property type="project" value="InterPro"/>
</dbReference>
<dbReference type="InterPro" id="IPR036108">
    <property type="entry name" value="4pyrrol_syn_uPrphyn_synt_sf"/>
</dbReference>
<dbReference type="GO" id="GO:0004852">
    <property type="term" value="F:uroporphyrinogen-III synthase activity"/>
    <property type="evidence" value="ECO:0007669"/>
    <property type="project" value="InterPro"/>
</dbReference>
<evidence type="ECO:0000313" key="3">
    <source>
        <dbReference type="Proteomes" id="UP000199586"/>
    </source>
</evidence>
<dbReference type="Gene3D" id="3.40.50.10090">
    <property type="match status" value="2"/>
</dbReference>
<dbReference type="SUPFAM" id="SSF69618">
    <property type="entry name" value="HemD-like"/>
    <property type="match status" value="1"/>
</dbReference>
<dbReference type="InterPro" id="IPR003754">
    <property type="entry name" value="4pyrrol_synth_uPrphyn_synth"/>
</dbReference>
<dbReference type="EMBL" id="FOXP01000009">
    <property type="protein sequence ID" value="SFP86391.1"/>
    <property type="molecule type" value="Genomic_DNA"/>
</dbReference>
<proteinExistence type="predicted"/>
<dbReference type="AlphaFoldDB" id="A0A1I5TU18"/>